<sequence>MEKEEIYWVEHNRVNWHSPNTDVDDKVEVCLILDIMTESLSDKYLGLPSMIGLHRVDCFKHLIERIQKIVNGRKERTLSYGGNYSNPSGIEGTGPHPVWRKLWNLKVPGKVVGDKDEAGKALFVNAKRVLRDNRGLFMGASTANLENISDVVSTEADAVVEGPKLALSIGCDSIIVQMDNLVVVEALNANTTGHSMVTALILEDCLSLLEDFGKKTLLRGSYRHASKLDWFRRAHQAERFLESRRSGALLTTSQQSRLTAIPFAIKSIAPNSQGKTFVPLVRVRYPVLQLTCRPLSPTLNRSSSSEARRFPPHSVAPRILHACCDLNSDDQIEKFLGDPLFDWLLLLRAERLLQYASLQVHHPVSLRNQIAQISFTRKKMGHTVAEDDIEDIPSSDANSPILTEHHITVPTLHDGLMQGEHQHERRLLDFLKATPSVQWLKDINVCAPLGKIQLPSIGVHRYLHVHFIRTVDWSSLLAICKNHLKHPLNIALLIWLLCVAAAGAMLGLLLLGLLNKAFPSRALRHHWIEIDNQILNALFTLMSIYQHPILVHHLVLLCRWRPEDAAQLRKLYCKNGARRPNERAHMSFVVALLHVTCISQYMECSLYWGYPSRSRSEFAENFFFILGVSAPVVAGAHMVYSPLGRDDDDDAAASCEETKQLHLHAAAGAEESPEERTAVGNPMWAGELLDCGEDPAACYLSFLCTFCVFGWNMERLGLGNMYVHTAMFLLLCVAPFWVFNVTALSIHDYVLSAAFGAAGVVLCFLGLLYGGFWRIQMRKRLGLPRSRWCCGSSSLTDYAQWLLCWPCALAQEVVELKVGMHCDRCIKSIKKAIKTIDDMESYQLEKETNKVTVTGNITPEEVVKALQKIGKTVTYWGSRDGDGSSKDEISLDSSDLRYSSSTAVTVPVRWSREALARRLFVCLLQQILPDSDDEGVMTAARLLLASIFEVVVRWSMNLDIILIISDVRCIAMSEDEYVESLS</sequence>
<gene>
    <name evidence="2" type="ORF">TRIUR3_17463</name>
</gene>
<dbReference type="Pfam" id="PF13456">
    <property type="entry name" value="RVT_3"/>
    <property type="match status" value="1"/>
</dbReference>
<dbReference type="CDD" id="cd00371">
    <property type="entry name" value="HMA"/>
    <property type="match status" value="1"/>
</dbReference>
<dbReference type="GO" id="GO:0003676">
    <property type="term" value="F:nucleic acid binding"/>
    <property type="evidence" value="ECO:0007669"/>
    <property type="project" value="InterPro"/>
</dbReference>
<dbReference type="InterPro" id="IPR006121">
    <property type="entry name" value="HMA_dom"/>
</dbReference>
<dbReference type="PANTHER" id="PTHR31045">
    <property type="entry name" value="PLAC8 FAMILY PROTEIN-RELATED"/>
    <property type="match status" value="1"/>
</dbReference>
<dbReference type="SUPFAM" id="SSF55008">
    <property type="entry name" value="HMA, heavy metal-associated domain"/>
    <property type="match status" value="1"/>
</dbReference>
<dbReference type="InterPro" id="IPR006461">
    <property type="entry name" value="PLAC_motif_containing"/>
</dbReference>
<dbReference type="InterPro" id="IPR002156">
    <property type="entry name" value="RNaseH_domain"/>
</dbReference>
<feature type="domain" description="HMA" evidence="1">
    <location>
        <begin position="811"/>
        <end position="874"/>
    </location>
</feature>
<dbReference type="CDD" id="cd06222">
    <property type="entry name" value="RNase_H_like"/>
    <property type="match status" value="1"/>
</dbReference>
<dbReference type="GO" id="GO:0009975">
    <property type="term" value="F:cyclase activity"/>
    <property type="evidence" value="ECO:0007669"/>
    <property type="project" value="TreeGrafter"/>
</dbReference>
<reference evidence="2" key="1">
    <citation type="journal article" date="2013" name="Nature">
        <title>Draft genome of the wheat A-genome progenitor Triticum urartu.</title>
        <authorList>
            <person name="Ling H.Q."/>
            <person name="Zhao S."/>
            <person name="Liu D."/>
            <person name="Wang J."/>
            <person name="Sun H."/>
            <person name="Zhang C."/>
            <person name="Fan H."/>
            <person name="Li D."/>
            <person name="Dong L."/>
            <person name="Tao Y."/>
            <person name="Gao C."/>
            <person name="Wu H."/>
            <person name="Li Y."/>
            <person name="Cui Y."/>
            <person name="Guo X."/>
            <person name="Zheng S."/>
            <person name="Wang B."/>
            <person name="Yu K."/>
            <person name="Liang Q."/>
            <person name="Yang W."/>
            <person name="Lou X."/>
            <person name="Chen J."/>
            <person name="Feng M."/>
            <person name="Jian J."/>
            <person name="Zhang X."/>
            <person name="Luo G."/>
            <person name="Jiang Y."/>
            <person name="Liu J."/>
            <person name="Wang Z."/>
            <person name="Sha Y."/>
            <person name="Zhang B."/>
            <person name="Wu H."/>
            <person name="Tang D."/>
            <person name="Shen Q."/>
            <person name="Xue P."/>
            <person name="Zou S."/>
            <person name="Wang X."/>
            <person name="Liu X."/>
            <person name="Wang F."/>
            <person name="Yang Y."/>
            <person name="An X."/>
            <person name="Dong Z."/>
            <person name="Zhang K."/>
            <person name="Zhang X."/>
            <person name="Luo M.C."/>
            <person name="Dvorak J."/>
            <person name="Tong Y."/>
            <person name="Wang J."/>
            <person name="Yang H."/>
            <person name="Li Z."/>
            <person name="Wang D."/>
            <person name="Zhang A."/>
            <person name="Wang J."/>
        </authorList>
    </citation>
    <scope>NUCLEOTIDE SEQUENCE</scope>
</reference>
<dbReference type="AlphaFoldDB" id="M7ZLW0"/>
<dbReference type="InterPro" id="IPR036163">
    <property type="entry name" value="HMA_dom_sf"/>
</dbReference>
<dbReference type="GO" id="GO:0046872">
    <property type="term" value="F:metal ion binding"/>
    <property type="evidence" value="ECO:0007669"/>
    <property type="project" value="InterPro"/>
</dbReference>
<organism evidence="2">
    <name type="scientific">Triticum urartu</name>
    <name type="common">Red wild einkorn</name>
    <name type="synonym">Crithodium urartu</name>
    <dbReference type="NCBI Taxonomy" id="4572"/>
    <lineage>
        <taxon>Eukaryota</taxon>
        <taxon>Viridiplantae</taxon>
        <taxon>Streptophyta</taxon>
        <taxon>Embryophyta</taxon>
        <taxon>Tracheophyta</taxon>
        <taxon>Spermatophyta</taxon>
        <taxon>Magnoliopsida</taxon>
        <taxon>Liliopsida</taxon>
        <taxon>Poales</taxon>
        <taxon>Poaceae</taxon>
        <taxon>BOP clade</taxon>
        <taxon>Pooideae</taxon>
        <taxon>Triticodae</taxon>
        <taxon>Triticeae</taxon>
        <taxon>Triticinae</taxon>
        <taxon>Triticum</taxon>
    </lineage>
</organism>
<dbReference type="Gene3D" id="3.30.70.100">
    <property type="match status" value="1"/>
</dbReference>
<dbReference type="GO" id="GO:0051762">
    <property type="term" value="P:sesquiterpene biosynthetic process"/>
    <property type="evidence" value="ECO:0007669"/>
    <property type="project" value="TreeGrafter"/>
</dbReference>
<dbReference type="GO" id="GO:0004523">
    <property type="term" value="F:RNA-DNA hybrid ribonuclease activity"/>
    <property type="evidence" value="ECO:0007669"/>
    <property type="project" value="InterPro"/>
</dbReference>
<evidence type="ECO:0000259" key="1">
    <source>
        <dbReference type="PROSITE" id="PS50846"/>
    </source>
</evidence>
<proteinExistence type="predicted"/>
<name>M7ZLW0_TRIUA</name>
<dbReference type="InterPro" id="IPR044730">
    <property type="entry name" value="RNase_H-like_dom_plant"/>
</dbReference>
<dbReference type="eggNOG" id="KOG1603">
    <property type="taxonomic scope" value="Eukaryota"/>
</dbReference>
<evidence type="ECO:0000313" key="2">
    <source>
        <dbReference type="EMBL" id="EMS64238.1"/>
    </source>
</evidence>
<dbReference type="Pfam" id="PF00403">
    <property type="entry name" value="HMA"/>
    <property type="match status" value="1"/>
</dbReference>
<dbReference type="InterPro" id="IPR021369">
    <property type="entry name" value="DUF2985"/>
</dbReference>
<dbReference type="PROSITE" id="PS50846">
    <property type="entry name" value="HMA_2"/>
    <property type="match status" value="1"/>
</dbReference>
<dbReference type="STRING" id="4572.M7ZLW0"/>
<dbReference type="Pfam" id="PF04749">
    <property type="entry name" value="PLAC8"/>
    <property type="match status" value="1"/>
</dbReference>
<dbReference type="EMBL" id="KD058346">
    <property type="protein sequence ID" value="EMS64238.1"/>
    <property type="molecule type" value="Genomic_DNA"/>
</dbReference>
<dbReference type="Pfam" id="PF11204">
    <property type="entry name" value="DUF2985"/>
    <property type="match status" value="1"/>
</dbReference>
<dbReference type="PANTHER" id="PTHR31045:SF23">
    <property type="entry name" value="OS01G0825900 PROTEIN"/>
    <property type="match status" value="1"/>
</dbReference>
<dbReference type="NCBIfam" id="TIGR01571">
    <property type="entry name" value="A_thal_Cys_rich"/>
    <property type="match status" value="1"/>
</dbReference>
<accession>M7ZLW0</accession>
<protein>
    <recommendedName>
        <fullName evidence="1">HMA domain-containing protein</fullName>
    </recommendedName>
</protein>